<dbReference type="AlphaFoldDB" id="A0A2A2K4K6"/>
<dbReference type="Pfam" id="PF10686">
    <property type="entry name" value="YAcAr"/>
    <property type="match status" value="1"/>
</dbReference>
<evidence type="ECO:0000313" key="3">
    <source>
        <dbReference type="EMBL" id="PAV68907.1"/>
    </source>
</evidence>
<evidence type="ECO:0000313" key="4">
    <source>
        <dbReference type="Proteomes" id="UP000218231"/>
    </source>
</evidence>
<gene>
    <name evidence="3" type="ORF">WR25_26013</name>
</gene>
<dbReference type="STRING" id="2018661.A0A2A2K4K6"/>
<dbReference type="OrthoDB" id="10343242at2759"/>
<dbReference type="EMBL" id="LIAE01009663">
    <property type="protein sequence ID" value="PAV68907.1"/>
    <property type="molecule type" value="Genomic_DNA"/>
</dbReference>
<evidence type="ECO:0000256" key="1">
    <source>
        <dbReference type="SAM" id="MobiDB-lite"/>
    </source>
</evidence>
<accession>A0A2A2K4K6</accession>
<sequence length="354" mass="38612">MTKQTPSRRYTSLSQLGEAMGSTPGEIAAQDRADAIREEIANDTTSDSFNAAFGDVGAWSIMGPGEIAQQLDMPEPAEAQFDCRAIMATLFDLFADTRLETSAQAIAWGFVNSFHYEAQKLAREEDTLARDLGEMARRPDPSEIYAVELEEMQLRTQTKMEQRAAIECMRAYAADCYHAHTGQPWSSARGSVVSSATTASQIDSLDFLKARAEAIREKRNPTGPIVVFSGGQEWHDFQMLYDRLDAIKARVPHMTLCTSGQRKGCDLIAASWAASRKVPLVAFAPNVRRYAAAAGFRRNDQLVALAPVEAIVCQGTGIQSGLLDELKKAGVPTQAYRISDQGPAPAATKRAAWG</sequence>
<proteinExistence type="predicted"/>
<feature type="compositionally biased region" description="Polar residues" evidence="1">
    <location>
        <begin position="1"/>
        <end position="15"/>
    </location>
</feature>
<protein>
    <recommendedName>
        <fullName evidence="2">YspA cpYpsA-related SLOG domain-containing protein</fullName>
    </recommendedName>
</protein>
<feature type="region of interest" description="Disordered" evidence="1">
    <location>
        <begin position="1"/>
        <end position="24"/>
    </location>
</feature>
<dbReference type="Proteomes" id="UP000218231">
    <property type="component" value="Unassembled WGS sequence"/>
</dbReference>
<reference evidence="3 4" key="1">
    <citation type="journal article" date="2017" name="Curr. Biol.">
        <title>Genome architecture and evolution of a unichromosomal asexual nematode.</title>
        <authorList>
            <person name="Fradin H."/>
            <person name="Zegar C."/>
            <person name="Gutwein M."/>
            <person name="Lucas J."/>
            <person name="Kovtun M."/>
            <person name="Corcoran D."/>
            <person name="Baugh L.R."/>
            <person name="Kiontke K."/>
            <person name="Gunsalus K."/>
            <person name="Fitch D.H."/>
            <person name="Piano F."/>
        </authorList>
    </citation>
    <scope>NUCLEOTIDE SEQUENCE [LARGE SCALE GENOMIC DNA]</scope>
    <source>
        <strain evidence="3">PF1309</strain>
    </source>
</reference>
<comment type="caution">
    <text evidence="3">The sequence shown here is derived from an EMBL/GenBank/DDBJ whole genome shotgun (WGS) entry which is preliminary data.</text>
</comment>
<feature type="domain" description="YspA cpYpsA-related SLOG" evidence="2">
    <location>
        <begin position="224"/>
        <end position="290"/>
    </location>
</feature>
<organism evidence="3 4">
    <name type="scientific">Diploscapter pachys</name>
    <dbReference type="NCBI Taxonomy" id="2018661"/>
    <lineage>
        <taxon>Eukaryota</taxon>
        <taxon>Metazoa</taxon>
        <taxon>Ecdysozoa</taxon>
        <taxon>Nematoda</taxon>
        <taxon>Chromadorea</taxon>
        <taxon>Rhabditida</taxon>
        <taxon>Rhabditina</taxon>
        <taxon>Rhabditomorpha</taxon>
        <taxon>Rhabditoidea</taxon>
        <taxon>Rhabditidae</taxon>
        <taxon>Diploscapter</taxon>
    </lineage>
</organism>
<name>A0A2A2K4K6_9BILA</name>
<evidence type="ECO:0000259" key="2">
    <source>
        <dbReference type="Pfam" id="PF10686"/>
    </source>
</evidence>
<keyword evidence="4" id="KW-1185">Reference proteome</keyword>
<dbReference type="InterPro" id="IPR019627">
    <property type="entry name" value="YAcAr"/>
</dbReference>